<dbReference type="SUPFAM" id="SSF53706">
    <property type="entry name" value="Formate dehydrogenase/DMSO reductase, domains 1-3"/>
    <property type="match status" value="1"/>
</dbReference>
<proteinExistence type="predicted"/>
<comment type="caution">
    <text evidence="1">The sequence shown here is derived from an EMBL/GenBank/DDBJ whole genome shotgun (WGS) entry which is preliminary data.</text>
</comment>
<dbReference type="PANTHER" id="PTHR39450:SF1">
    <property type="entry name" value="DUF1667 DOMAIN-CONTAINING PROTEIN"/>
    <property type="match status" value="1"/>
</dbReference>
<dbReference type="Pfam" id="PF07892">
    <property type="entry name" value="DUF1667"/>
    <property type="match status" value="1"/>
</dbReference>
<evidence type="ECO:0000313" key="2">
    <source>
        <dbReference type="Proteomes" id="UP000295710"/>
    </source>
</evidence>
<keyword evidence="2" id="KW-1185">Reference proteome</keyword>
<protein>
    <submittedName>
        <fullName evidence="1">DUF1667 domain-containing protein</fullName>
    </submittedName>
</protein>
<dbReference type="AlphaFoldDB" id="A0A4R4FEC3"/>
<accession>A0A4R4FEC3</accession>
<dbReference type="SUPFAM" id="SSF160148">
    <property type="entry name" value="CPE0013-like"/>
    <property type="match status" value="1"/>
</dbReference>
<dbReference type="EMBL" id="SMMX01000007">
    <property type="protein sequence ID" value="TDA21718.1"/>
    <property type="molecule type" value="Genomic_DNA"/>
</dbReference>
<evidence type="ECO:0000313" key="1">
    <source>
        <dbReference type="EMBL" id="TDA21718.1"/>
    </source>
</evidence>
<dbReference type="RefSeq" id="WP_132277725.1">
    <property type="nucleotide sequence ID" value="NZ_JAOBST010000002.1"/>
</dbReference>
<dbReference type="InterPro" id="IPR036593">
    <property type="entry name" value="CPE0013-like_sf"/>
</dbReference>
<gene>
    <name evidence="1" type="ORF">E1963_10290</name>
</gene>
<dbReference type="Gene3D" id="3.10.530.10">
    <property type="entry name" value="CPE0013-like"/>
    <property type="match status" value="1"/>
</dbReference>
<reference evidence="1 2" key="1">
    <citation type="journal article" date="2016" name="Nat. Microbiol.">
        <title>The Mouse Intestinal Bacterial Collection (miBC) provides host-specific insight into cultured diversity and functional potential of the gut microbiota.</title>
        <authorList>
            <person name="Lagkouvardos I."/>
            <person name="Pukall R."/>
            <person name="Abt B."/>
            <person name="Foesel B.U."/>
            <person name="Meier-Kolthoff J.P."/>
            <person name="Kumar N."/>
            <person name="Bresciani A."/>
            <person name="Martinez I."/>
            <person name="Just S."/>
            <person name="Ziegler C."/>
            <person name="Brugiroux S."/>
            <person name="Garzetti D."/>
            <person name="Wenning M."/>
            <person name="Bui T.P."/>
            <person name="Wang J."/>
            <person name="Hugenholtz F."/>
            <person name="Plugge C.M."/>
            <person name="Peterson D.A."/>
            <person name="Hornef M.W."/>
            <person name="Baines J.F."/>
            <person name="Smidt H."/>
            <person name="Walter J."/>
            <person name="Kristiansen K."/>
            <person name="Nielsen H.B."/>
            <person name="Haller D."/>
            <person name="Overmann J."/>
            <person name="Stecher B."/>
            <person name="Clavel T."/>
        </authorList>
    </citation>
    <scope>NUCLEOTIDE SEQUENCE [LARGE SCALE GENOMIC DNA]</scope>
    <source>
        <strain evidence="1 2">DSM 28560</strain>
    </source>
</reference>
<name>A0A4R4FEC3_9FIRM</name>
<organism evidence="1 2">
    <name type="scientific">Extibacter muris</name>
    <dbReference type="NCBI Taxonomy" id="1796622"/>
    <lineage>
        <taxon>Bacteria</taxon>
        <taxon>Bacillati</taxon>
        <taxon>Bacillota</taxon>
        <taxon>Clostridia</taxon>
        <taxon>Lachnospirales</taxon>
        <taxon>Lachnospiraceae</taxon>
        <taxon>Extibacter</taxon>
    </lineage>
</organism>
<sequence length="125" mass="13413">METIEMTCIVCPNGCALKVQAEDGEILDVMGNSCMRGYAYAQTEVQNPTRMLTSTVEVIGGELPRVSVKTQKEIPKGRLMECARQLKGVAAEAPVNIGDVVVQNIAETGIDVVATVNVPKKTSFL</sequence>
<dbReference type="PANTHER" id="PTHR39450">
    <property type="entry name" value="MOLYBDOPTERIN OXIDOREDUCTASE, 4FE-4S CLUSTER-BINDING SUBUNIT"/>
    <property type="match status" value="1"/>
</dbReference>
<dbReference type="Proteomes" id="UP000295710">
    <property type="component" value="Unassembled WGS sequence"/>
</dbReference>
<dbReference type="InterPro" id="IPR012460">
    <property type="entry name" value="DUF1667"/>
</dbReference>